<protein>
    <recommendedName>
        <fullName evidence="3">Lipoprotein</fullName>
    </recommendedName>
</protein>
<evidence type="ECO:0008006" key="3">
    <source>
        <dbReference type="Google" id="ProtNLM"/>
    </source>
</evidence>
<dbReference type="Proteomes" id="UP000264330">
    <property type="component" value="Unassembled WGS sequence"/>
</dbReference>
<sequence>MKKNLATLIIVCLVLSSCKEEKKYSDYKKDDFYEVQGIVTHAPPTDDPFDLSVAKDVHYEYFINREKPLKGIEENLEILENVNGYPVVILVHKDNETINFYSRIGLTENLTMDEKKVLEKHFQEQMDIEKKKINKGI</sequence>
<name>A0A3D5IZY0_9FLAO</name>
<dbReference type="RefSeq" id="WP_013072359.1">
    <property type="nucleotide sequence ID" value="NZ_CAJXAW010000076.1"/>
</dbReference>
<proteinExistence type="predicted"/>
<dbReference type="PROSITE" id="PS51257">
    <property type="entry name" value="PROKAR_LIPOPROTEIN"/>
    <property type="match status" value="1"/>
</dbReference>
<evidence type="ECO:0000313" key="2">
    <source>
        <dbReference type="Proteomes" id="UP000264330"/>
    </source>
</evidence>
<dbReference type="EMBL" id="DPMF01000224">
    <property type="protein sequence ID" value="HCV81254.1"/>
    <property type="molecule type" value="Genomic_DNA"/>
</dbReference>
<evidence type="ECO:0000313" key="1">
    <source>
        <dbReference type="EMBL" id="HCV81254.1"/>
    </source>
</evidence>
<reference evidence="1 2" key="1">
    <citation type="journal article" date="2018" name="Nat. Biotechnol.">
        <title>A standardized bacterial taxonomy based on genome phylogeny substantially revises the tree of life.</title>
        <authorList>
            <person name="Parks D.H."/>
            <person name="Chuvochina M."/>
            <person name="Waite D.W."/>
            <person name="Rinke C."/>
            <person name="Skarshewski A."/>
            <person name="Chaumeil P.A."/>
            <person name="Hugenholtz P."/>
        </authorList>
    </citation>
    <scope>NUCLEOTIDE SEQUENCE [LARGE SCALE GENOMIC DNA]</scope>
    <source>
        <strain evidence="1">UBA9359</strain>
    </source>
</reference>
<gene>
    <name evidence="1" type="ORF">DGQ38_09410</name>
</gene>
<dbReference type="AlphaFoldDB" id="A0A3D5IZY0"/>
<accession>A0A3D5IZY0</accession>
<comment type="caution">
    <text evidence="1">The sequence shown here is derived from an EMBL/GenBank/DDBJ whole genome shotgun (WGS) entry which is preliminary data.</text>
</comment>
<dbReference type="OMA" id="DVHYEYF"/>
<organism evidence="1 2">
    <name type="scientific">Zunongwangia profunda</name>
    <dbReference type="NCBI Taxonomy" id="398743"/>
    <lineage>
        <taxon>Bacteria</taxon>
        <taxon>Pseudomonadati</taxon>
        <taxon>Bacteroidota</taxon>
        <taxon>Flavobacteriia</taxon>
        <taxon>Flavobacteriales</taxon>
        <taxon>Flavobacteriaceae</taxon>
        <taxon>Zunongwangia</taxon>
    </lineage>
</organism>